<dbReference type="AlphaFoldDB" id="A0A6P1UTL2"/>
<accession>A0A6P1UTL2</accession>
<gene>
    <name evidence="1" type="ORF">GW952_08780</name>
</gene>
<evidence type="ECO:0000313" key="2">
    <source>
        <dbReference type="Proteomes" id="UP000464389"/>
    </source>
</evidence>
<dbReference type="RefSeq" id="WP_162121574.1">
    <property type="nucleotide sequence ID" value="NZ_CP048108.1"/>
</dbReference>
<reference evidence="1 2" key="1">
    <citation type="submission" date="2020-01" db="EMBL/GenBank/DDBJ databases">
        <title>Bactrocera dorsalis gut bacteria genome.</title>
        <authorList>
            <person name="Zhang H."/>
            <person name="Cai Z."/>
        </authorList>
    </citation>
    <scope>NUCLEOTIDE SEQUENCE [LARGE SCALE GENOMIC DNA]</scope>
    <source>
        <strain evidence="1 2">BD177</strain>
    </source>
</reference>
<dbReference type="InterPro" id="IPR013320">
    <property type="entry name" value="ConA-like_dom_sf"/>
</dbReference>
<sequence>MAELNPPLGTTSPPVFLLNVQNLDKAMNSSDLTWNDRGDIERDSWAGLQQKFLDALAVLAQSGAILGFETEADLLAYTPQQAHAVGIVVSTGDAWLWDGSAWASAGVSFAEKAVNKYIDNISATDSDTPVLTLGGAHGFSWHLLRESGLYWKSIQLSQEALKNEIIDIRQNLLRAGGIEMSQLPGGELLLVGQHGFAKKIPLSTISAAENVESDALEHWIFGTGDAALTGRNGNHTLFPQNVTHAWSKNYVEIPAWGGALVSDVPDSLEYTRCAVVRYDGVKGVSVFNNSDYALSIGGGRFVITSETKTGDALKVVCVEKGLDTQGWYIPASVGDWIFIALTERLSDTGASCTRSLFIGGQAPLDIREPDNKIRPLSTLPLAVGNAFSDNTNYKTNPLAVAESVIYDIALSPAELQALYERRKQAMAARGIRVF</sequence>
<protein>
    <submittedName>
        <fullName evidence="1">Uncharacterized protein</fullName>
    </submittedName>
</protein>
<name>A0A6P1UTL2_9ENTR</name>
<dbReference type="Gene3D" id="2.60.120.200">
    <property type="match status" value="1"/>
</dbReference>
<organism evidence="1 2">
    <name type="scientific">Klebsiella michiganensis</name>
    <dbReference type="NCBI Taxonomy" id="1134687"/>
    <lineage>
        <taxon>Bacteria</taxon>
        <taxon>Pseudomonadati</taxon>
        <taxon>Pseudomonadota</taxon>
        <taxon>Gammaproteobacteria</taxon>
        <taxon>Enterobacterales</taxon>
        <taxon>Enterobacteriaceae</taxon>
        <taxon>Klebsiella/Raoultella group</taxon>
        <taxon>Klebsiella</taxon>
    </lineage>
</organism>
<evidence type="ECO:0000313" key="1">
    <source>
        <dbReference type="EMBL" id="QHS45683.1"/>
    </source>
</evidence>
<dbReference type="SUPFAM" id="SSF49899">
    <property type="entry name" value="Concanavalin A-like lectins/glucanases"/>
    <property type="match status" value="1"/>
</dbReference>
<dbReference type="EMBL" id="CP048108">
    <property type="protein sequence ID" value="QHS45683.1"/>
    <property type="molecule type" value="Genomic_DNA"/>
</dbReference>
<proteinExistence type="predicted"/>
<dbReference type="Proteomes" id="UP000464389">
    <property type="component" value="Chromosome"/>
</dbReference>